<gene>
    <name evidence="2" type="ORF">LEUCIP111803_01751</name>
</gene>
<keyword evidence="3" id="KW-1185">Reference proteome</keyword>
<dbReference type="CDD" id="cd02976">
    <property type="entry name" value="NrdH"/>
    <property type="match status" value="1"/>
</dbReference>
<accession>A0A916JY16</accession>
<dbReference type="EMBL" id="CAJVAP010000019">
    <property type="protein sequence ID" value="CAG7614039.1"/>
    <property type="molecule type" value="Genomic_DNA"/>
</dbReference>
<proteinExistence type="predicted"/>
<dbReference type="Pfam" id="PF00462">
    <property type="entry name" value="Glutaredoxin"/>
    <property type="match status" value="1"/>
</dbReference>
<sequence length="97" mass="10173">MSDASAGPAETIIFGADWCGDCRRAKRVFGDLGVDYRWIDLEADPAAADVARDISGRTNIPVIAYPDGTHQVEPSDADMRTKLIGLGLASDPGAAPA</sequence>
<organism evidence="2 3">
    <name type="scientific">Leucobacter soli</name>
    <dbReference type="NCBI Taxonomy" id="2812850"/>
    <lineage>
        <taxon>Bacteria</taxon>
        <taxon>Bacillati</taxon>
        <taxon>Actinomycetota</taxon>
        <taxon>Actinomycetes</taxon>
        <taxon>Micrococcales</taxon>
        <taxon>Microbacteriaceae</taxon>
        <taxon>Leucobacter</taxon>
    </lineage>
</organism>
<dbReference type="Proteomes" id="UP000693892">
    <property type="component" value="Unassembled WGS sequence"/>
</dbReference>
<feature type="domain" description="Glutaredoxin" evidence="1">
    <location>
        <begin position="12"/>
        <end position="68"/>
    </location>
</feature>
<dbReference type="InterPro" id="IPR002109">
    <property type="entry name" value="Glutaredoxin"/>
</dbReference>
<reference evidence="2" key="1">
    <citation type="submission" date="2021-06" db="EMBL/GenBank/DDBJ databases">
        <authorList>
            <person name="Criscuolo A."/>
        </authorList>
    </citation>
    <scope>NUCLEOTIDE SEQUENCE</scope>
    <source>
        <strain evidence="2">CIP111803</strain>
    </source>
</reference>
<evidence type="ECO:0000313" key="2">
    <source>
        <dbReference type="EMBL" id="CAG7614039.1"/>
    </source>
</evidence>
<evidence type="ECO:0000313" key="3">
    <source>
        <dbReference type="Proteomes" id="UP000693892"/>
    </source>
</evidence>
<protein>
    <recommendedName>
        <fullName evidence="1">Glutaredoxin domain-containing protein</fullName>
    </recommendedName>
</protein>
<name>A0A916JY16_9MICO</name>
<dbReference type="RefSeq" id="WP_218115528.1">
    <property type="nucleotide sequence ID" value="NZ_CAJVAP010000019.1"/>
</dbReference>
<dbReference type="PROSITE" id="PS51354">
    <property type="entry name" value="GLUTAREDOXIN_2"/>
    <property type="match status" value="1"/>
</dbReference>
<evidence type="ECO:0000259" key="1">
    <source>
        <dbReference type="Pfam" id="PF00462"/>
    </source>
</evidence>
<dbReference type="AlphaFoldDB" id="A0A916JY16"/>
<comment type="caution">
    <text evidence="2">The sequence shown here is derived from an EMBL/GenBank/DDBJ whole genome shotgun (WGS) entry which is preliminary data.</text>
</comment>